<reference evidence="2 3" key="1">
    <citation type="submission" date="2017-09" db="EMBL/GenBank/DDBJ databases">
        <title>Bacterial strain isolated from the female urinary microbiota.</title>
        <authorList>
            <person name="Thomas-White K."/>
            <person name="Kumar N."/>
            <person name="Forster S."/>
            <person name="Putonti C."/>
            <person name="Lawley T."/>
            <person name="Wolfe A.J."/>
        </authorList>
    </citation>
    <scope>NUCLEOTIDE SEQUENCE [LARGE SCALE GENOMIC DNA]</scope>
    <source>
        <strain evidence="2 3">UMB0852</strain>
    </source>
</reference>
<accession>A0A1G8JA66</accession>
<evidence type="ECO:0000313" key="3">
    <source>
        <dbReference type="Proteomes" id="UP000235682"/>
    </source>
</evidence>
<feature type="domain" description="N-acetyltransferase" evidence="1">
    <location>
        <begin position="32"/>
        <end position="180"/>
    </location>
</feature>
<evidence type="ECO:0000313" key="2">
    <source>
        <dbReference type="EMBL" id="PMC58143.1"/>
    </source>
</evidence>
<dbReference type="PANTHER" id="PTHR39173:SF1">
    <property type="entry name" value="ACETYLTRANSFERASE"/>
    <property type="match status" value="1"/>
</dbReference>
<keyword evidence="3" id="KW-1185">Reference proteome</keyword>
<organism evidence="2 3">
    <name type="scientific">Dolosicoccus paucivorans</name>
    <dbReference type="NCBI Taxonomy" id="84521"/>
    <lineage>
        <taxon>Bacteria</taxon>
        <taxon>Bacillati</taxon>
        <taxon>Bacillota</taxon>
        <taxon>Bacilli</taxon>
        <taxon>Lactobacillales</taxon>
        <taxon>Aerococcaceae</taxon>
        <taxon>Dolosicoccus</taxon>
    </lineage>
</organism>
<dbReference type="STRING" id="84521.SAMN04487994_100416"/>
<evidence type="ECO:0000259" key="1">
    <source>
        <dbReference type="PROSITE" id="PS51186"/>
    </source>
</evidence>
<gene>
    <name evidence="2" type="ORF">CJ205_05730</name>
</gene>
<dbReference type="PROSITE" id="PS51186">
    <property type="entry name" value="GNAT"/>
    <property type="match status" value="1"/>
</dbReference>
<proteinExistence type="predicted"/>
<dbReference type="Pfam" id="PF13302">
    <property type="entry name" value="Acetyltransf_3"/>
    <property type="match status" value="1"/>
</dbReference>
<comment type="caution">
    <text evidence="2">The sequence shown here is derived from an EMBL/GenBank/DDBJ whole genome shotgun (WGS) entry which is preliminary data.</text>
</comment>
<dbReference type="Gene3D" id="3.40.630.30">
    <property type="match status" value="1"/>
</dbReference>
<dbReference type="EMBL" id="PNHE01000023">
    <property type="protein sequence ID" value="PMC58143.1"/>
    <property type="molecule type" value="Genomic_DNA"/>
</dbReference>
<dbReference type="InterPro" id="IPR000182">
    <property type="entry name" value="GNAT_dom"/>
</dbReference>
<dbReference type="InterPro" id="IPR016181">
    <property type="entry name" value="Acyl_CoA_acyltransferase"/>
</dbReference>
<dbReference type="SUPFAM" id="SSF55729">
    <property type="entry name" value="Acyl-CoA N-acyltransferases (Nat)"/>
    <property type="match status" value="1"/>
</dbReference>
<dbReference type="CDD" id="cd04301">
    <property type="entry name" value="NAT_SF"/>
    <property type="match status" value="1"/>
</dbReference>
<dbReference type="RefSeq" id="WP_092084099.1">
    <property type="nucleotide sequence ID" value="NZ_FNEL01000004.1"/>
</dbReference>
<dbReference type="Proteomes" id="UP000235682">
    <property type="component" value="Unassembled WGS sequence"/>
</dbReference>
<dbReference type="GO" id="GO:0016747">
    <property type="term" value="F:acyltransferase activity, transferring groups other than amino-acyl groups"/>
    <property type="evidence" value="ECO:0007669"/>
    <property type="project" value="InterPro"/>
</dbReference>
<keyword evidence="2" id="KW-0808">Transferase</keyword>
<dbReference type="OrthoDB" id="9797989at2"/>
<sequence>MVTESFRFERPRQKHLKALEALKQEFIQDGSSMDGSMNLKETEDIHQWLKEVKAMESKKTCPKNLVPHTLLLCIDKSTNEIIGSIQVRHELNDFLSRFGGHIGYSVRPTQRQKGYATKMLEAIKPLCIDLGLEKVLITCLKSNEASRRVILNNGGVYESTIYDNNRQEDIERYWINLKAQRDL</sequence>
<dbReference type="PANTHER" id="PTHR39173">
    <property type="entry name" value="ACETYLTRANSFERASE"/>
    <property type="match status" value="1"/>
</dbReference>
<dbReference type="AlphaFoldDB" id="A0A1G8JA66"/>
<protein>
    <submittedName>
        <fullName evidence="2">GNAT family acetyltransferase</fullName>
    </submittedName>
</protein>
<name>A0A1G8JA66_9LACT</name>